<evidence type="ECO:0000313" key="1">
    <source>
        <dbReference type="EMBL" id="MCU6706620.1"/>
    </source>
</evidence>
<protein>
    <submittedName>
        <fullName evidence="1">MarR family transcriptional regulator</fullName>
    </submittedName>
</protein>
<reference evidence="1 2" key="1">
    <citation type="journal article" date="2021" name="ISME Commun">
        <title>Automated analysis of genomic sequences facilitates high-throughput and comprehensive description of bacteria.</title>
        <authorList>
            <person name="Hitch T.C.A."/>
        </authorList>
    </citation>
    <scope>NUCLEOTIDE SEQUENCE [LARGE SCALE GENOMIC DNA]</scope>
    <source>
        <strain evidence="1 2">Sanger_31</strain>
    </source>
</reference>
<keyword evidence="2" id="KW-1185">Reference proteome</keyword>
<organism evidence="1 2">
    <name type="scientific">Hominimerdicola aceti</name>
    <dbReference type="NCBI Taxonomy" id="2981726"/>
    <lineage>
        <taxon>Bacteria</taxon>
        <taxon>Bacillati</taxon>
        <taxon>Bacillota</taxon>
        <taxon>Clostridia</taxon>
        <taxon>Eubacteriales</taxon>
        <taxon>Oscillospiraceae</taxon>
        <taxon>Hominimerdicola</taxon>
    </lineage>
</organism>
<dbReference type="AlphaFoldDB" id="A0AAE3LIK9"/>
<evidence type="ECO:0000313" key="2">
    <source>
        <dbReference type="Proteomes" id="UP001208131"/>
    </source>
</evidence>
<dbReference type="RefSeq" id="WP_117893587.1">
    <property type="nucleotide sequence ID" value="NZ_JAOQJZ010000014.1"/>
</dbReference>
<name>A0AAE3LIK9_9FIRM</name>
<gene>
    <name evidence="1" type="ORF">OCV57_11890</name>
</gene>
<proteinExistence type="predicted"/>
<sequence>MREYLKKTLRQNVKIKENNDLYDRLPLAFKGRYDLFDVEINGIDWLAIQPKGDVGLIALRKDRAKVQNISGLNCAIFLKSTTPYIKEKLVEDGIPFVLKGKQVYLPFIGCLLSNSGERDIAPVDIISYLTQKLILMAIYERWNKVTVSEAATKLGVSKTSASRCFDEIEYLNVNILDTKGKARAVTVPSDIKQLWEQLQHILRSPVIRRYEFPNDIYLDKKAGITALCEYSLLSDNAYTTYAVTKKELSDTGVKKLKQVRKGEAIGCAVLEVGYFIDYNHKPIQDPLSASLSLTDEELQDERVMKSINEMLEEYVW</sequence>
<comment type="caution">
    <text evidence="1">The sequence shown here is derived from an EMBL/GenBank/DDBJ whole genome shotgun (WGS) entry which is preliminary data.</text>
</comment>
<accession>A0AAE3LIK9</accession>
<dbReference type="Proteomes" id="UP001208131">
    <property type="component" value="Unassembled WGS sequence"/>
</dbReference>
<dbReference type="EMBL" id="JAOQJZ010000014">
    <property type="protein sequence ID" value="MCU6706620.1"/>
    <property type="molecule type" value="Genomic_DNA"/>
</dbReference>